<evidence type="ECO:0000313" key="18">
    <source>
        <dbReference type="EMBL" id="KAG9345640.1"/>
    </source>
</evidence>
<evidence type="ECO:0000256" key="16">
    <source>
        <dbReference type="ARBA" id="ARBA00023303"/>
    </source>
</evidence>
<dbReference type="AlphaFoldDB" id="A0A8T2P1Q3"/>
<evidence type="ECO:0000256" key="6">
    <source>
        <dbReference type="ARBA" id="ARBA00022692"/>
    </source>
</evidence>
<evidence type="ECO:0000256" key="2">
    <source>
        <dbReference type="ARBA" id="ARBA00007060"/>
    </source>
</evidence>
<keyword evidence="13" id="KW-0472">Membrane</keyword>
<evidence type="ECO:0000256" key="8">
    <source>
        <dbReference type="ARBA" id="ARBA00022729"/>
    </source>
</evidence>
<keyword evidence="5" id="KW-0107">Calcium channel</keyword>
<dbReference type="Gene3D" id="3.40.50.410">
    <property type="entry name" value="von Willebrand factor, type A domain"/>
    <property type="match status" value="1"/>
</dbReference>
<dbReference type="CDD" id="cd12912">
    <property type="entry name" value="PDC2_MCP_like"/>
    <property type="match status" value="1"/>
</dbReference>
<name>A0A8T2P1Q3_9TELE</name>
<dbReference type="CDD" id="cd01463">
    <property type="entry name" value="vWA_VGCC_like"/>
    <property type="match status" value="1"/>
</dbReference>
<dbReference type="GO" id="GO:1990454">
    <property type="term" value="C:L-type voltage-gated calcium channel complex"/>
    <property type="evidence" value="ECO:0007669"/>
    <property type="project" value="TreeGrafter"/>
</dbReference>
<organism evidence="18 19">
    <name type="scientific">Albula glossodonta</name>
    <name type="common">roundjaw bonefish</name>
    <dbReference type="NCBI Taxonomy" id="121402"/>
    <lineage>
        <taxon>Eukaryota</taxon>
        <taxon>Metazoa</taxon>
        <taxon>Chordata</taxon>
        <taxon>Craniata</taxon>
        <taxon>Vertebrata</taxon>
        <taxon>Euteleostomi</taxon>
        <taxon>Actinopterygii</taxon>
        <taxon>Neopterygii</taxon>
        <taxon>Teleostei</taxon>
        <taxon>Albuliformes</taxon>
        <taxon>Albulidae</taxon>
        <taxon>Albula</taxon>
    </lineage>
</organism>
<gene>
    <name evidence="18" type="ORF">JZ751_008784</name>
</gene>
<dbReference type="EMBL" id="JAFBMS010000017">
    <property type="protein sequence ID" value="KAG9345640.1"/>
    <property type="molecule type" value="Genomic_DNA"/>
</dbReference>
<keyword evidence="14" id="KW-1015">Disulfide bond</keyword>
<keyword evidence="7" id="KW-0479">Metal-binding</keyword>
<evidence type="ECO:0000256" key="4">
    <source>
        <dbReference type="ARBA" id="ARBA00022568"/>
    </source>
</evidence>
<comment type="similarity">
    <text evidence="2">Belongs to the calcium channel subunit alpha-2/delta family.</text>
</comment>
<dbReference type="PANTHER" id="PTHR10166">
    <property type="entry name" value="VOLTAGE-DEPENDENT CALCIUM CHANNEL SUBUNIT ALPHA-2/DELTA-RELATED"/>
    <property type="match status" value="1"/>
</dbReference>
<dbReference type="Gene3D" id="3.30.450.20">
    <property type="entry name" value="PAS domain"/>
    <property type="match status" value="1"/>
</dbReference>
<dbReference type="InterPro" id="IPR013608">
    <property type="entry name" value="VWA_N"/>
</dbReference>
<evidence type="ECO:0000256" key="11">
    <source>
        <dbReference type="ARBA" id="ARBA00022989"/>
    </source>
</evidence>
<dbReference type="Proteomes" id="UP000824540">
    <property type="component" value="Unassembled WGS sequence"/>
</dbReference>
<evidence type="ECO:0000313" key="19">
    <source>
        <dbReference type="Proteomes" id="UP000824540"/>
    </source>
</evidence>
<keyword evidence="16" id="KW-0407">Ion channel</keyword>
<keyword evidence="11" id="KW-1133">Transmembrane helix</keyword>
<keyword evidence="15" id="KW-0325">Glycoprotein</keyword>
<keyword evidence="6" id="KW-0812">Transmembrane</keyword>
<dbReference type="SUPFAM" id="SSF53300">
    <property type="entry name" value="vWA-like"/>
    <property type="match status" value="1"/>
</dbReference>
<dbReference type="OrthoDB" id="10054666at2759"/>
<dbReference type="Pfam" id="PF08473">
    <property type="entry name" value="VGCC_alpha2"/>
    <property type="match status" value="1"/>
</dbReference>
<evidence type="ECO:0000256" key="13">
    <source>
        <dbReference type="ARBA" id="ARBA00023136"/>
    </source>
</evidence>
<dbReference type="FunFam" id="3.40.50.410:FF:000006">
    <property type="entry name" value="voltage-dependent calcium channel subunit alpha-2/delta-1 isoform X1"/>
    <property type="match status" value="1"/>
</dbReference>
<evidence type="ECO:0000256" key="12">
    <source>
        <dbReference type="ARBA" id="ARBA00023065"/>
    </source>
</evidence>
<dbReference type="Pfam" id="PF00092">
    <property type="entry name" value="VWA"/>
    <property type="match status" value="1"/>
</dbReference>
<evidence type="ECO:0000256" key="1">
    <source>
        <dbReference type="ARBA" id="ARBA00004479"/>
    </source>
</evidence>
<keyword evidence="4" id="KW-0109">Calcium transport</keyword>
<dbReference type="InterPro" id="IPR013680">
    <property type="entry name" value="VDCC_a2/dsu"/>
</dbReference>
<dbReference type="SMART" id="SM00327">
    <property type="entry name" value="VWA"/>
    <property type="match status" value="1"/>
</dbReference>
<proteinExistence type="inferred from homology"/>
<evidence type="ECO:0000256" key="10">
    <source>
        <dbReference type="ARBA" id="ARBA00022882"/>
    </source>
</evidence>
<evidence type="ECO:0000256" key="9">
    <source>
        <dbReference type="ARBA" id="ARBA00022837"/>
    </source>
</evidence>
<comment type="subcellular location">
    <subcellularLocation>
        <location evidence="1">Membrane</location>
        <topology evidence="1">Single-pass type I membrane protein</topology>
    </subcellularLocation>
</comment>
<keyword evidence="8" id="KW-0732">Signal</keyword>
<dbReference type="PROSITE" id="PS50234">
    <property type="entry name" value="VWFA"/>
    <property type="match status" value="1"/>
</dbReference>
<evidence type="ECO:0000256" key="15">
    <source>
        <dbReference type="ARBA" id="ARBA00023180"/>
    </source>
</evidence>
<dbReference type="GO" id="GO:0046872">
    <property type="term" value="F:metal ion binding"/>
    <property type="evidence" value="ECO:0007669"/>
    <property type="project" value="UniProtKB-KW"/>
</dbReference>
<keyword evidence="9" id="KW-0106">Calcium</keyword>
<accession>A0A8T2P1Q3</accession>
<keyword evidence="3" id="KW-0813">Transport</keyword>
<evidence type="ECO:0000256" key="7">
    <source>
        <dbReference type="ARBA" id="ARBA00022723"/>
    </source>
</evidence>
<dbReference type="GO" id="GO:0005245">
    <property type="term" value="F:voltage-gated calcium channel activity"/>
    <property type="evidence" value="ECO:0007669"/>
    <property type="project" value="TreeGrafter"/>
</dbReference>
<keyword evidence="10" id="KW-0851">Voltage-gated channel</keyword>
<evidence type="ECO:0000256" key="5">
    <source>
        <dbReference type="ARBA" id="ARBA00022673"/>
    </source>
</evidence>
<dbReference type="PANTHER" id="PTHR10166:SF6">
    <property type="entry name" value="VOLTAGE-DEPENDENT CALCIUM CHANNEL SUBUNIT ALPHA-2_DELTA-1"/>
    <property type="match status" value="1"/>
</dbReference>
<feature type="domain" description="VWFA" evidence="17">
    <location>
        <begin position="89"/>
        <end position="266"/>
    </location>
</feature>
<dbReference type="InterPro" id="IPR036465">
    <property type="entry name" value="vWFA_dom_sf"/>
</dbReference>
<comment type="caution">
    <text evidence="18">The sequence shown here is derived from an EMBL/GenBank/DDBJ whole genome shotgun (WGS) entry which is preliminary data.</text>
</comment>
<evidence type="ECO:0000256" key="3">
    <source>
        <dbReference type="ARBA" id="ARBA00022448"/>
    </source>
</evidence>
<sequence>MEVKAEKETHSATIVLNELTWTQELEAVFKKNREDDPTLLWQVFGSATGLARYYPASPWVDSRKMPSKIDLYDVRRRPWYIQGAASPKDMLILVDTSGSVSGLTLKLIRTSVNEMLETLSDDDYVNVVTFNLKVENASCFNHLVQANVRNKKKLKDDIQKLTAKGVTNYKKGFEFAFEQLSSTNVTRANCNKIIMLFTDGGEERAQEIFDKYNPDKKVRIFTFSVGQHNYDKGPIQWMACTNKGYYYEIPSIGAIRINTQEYLDVLGRPMVLADKKAKQVQWTNVYLDALELGLVITGTLPVFNKTLSKDDKDGKKQQNQLILGVMAVDVSLDDIKRLTPRFTIGPNGYYFAIDPNGYVLLHPNLQPKNPKFQEPVTLDFLDAELENEIKVEIRRKMIDGETGEQRINTLRYIDRGIRTYTWAPVNGTDYSLALVLPEYSLNYIHARIGDTITQAKFSETMQQEKFDEYGYTFIAPREYCKDLKVSENNTQFLMDFNEYIDRKTPNNPTCNVTLVNRLLLDAGLTTELVNLWKQQDINGVQARFVATDGGITRVYPRSAGEEWMEHPETYESSFYKRSLDNDIYIFTAPAFNKSGEADVDSGILVSKAVDLTIDGVKLKPAVVGVKLNVTAWMMSFMNATMKTNCKDEICGCLRNDPHVDCVILDDGGFLLMSNKDFYITQIGQFFGEIDPTLMKNLVNTSVYSFNKTYDYQSVCDPKRETKAAAGLRSVYVPTIADILNIGWWASAAAWSILQQLFLSFTFPQVLEAEQTQYFFDSDDKSFKGMLDCGNCSRMYHGEKIMNTNLLFLIVDAKDTCTCDSKRLIQAEQPSDGPNPCDLAENPRYRKGPDVCFDNDINEDDTDCGGGSSLSPAVWPMVGIQLVLLWVLTGPRYYPS</sequence>
<protein>
    <recommendedName>
        <fullName evidence="17">VWFA domain-containing protein</fullName>
    </recommendedName>
</protein>
<dbReference type="Pfam" id="PF08399">
    <property type="entry name" value="VWA_N"/>
    <property type="match status" value="1"/>
</dbReference>
<keyword evidence="12" id="KW-0406">Ion transport</keyword>
<dbReference type="InterPro" id="IPR002035">
    <property type="entry name" value="VWF_A"/>
</dbReference>
<dbReference type="InterPro" id="IPR051173">
    <property type="entry name" value="Ca_channel_alpha-2/delta"/>
</dbReference>
<reference evidence="18" key="1">
    <citation type="thesis" date="2021" institute="BYU ScholarsArchive" country="Provo, UT, USA">
        <title>Applications of and Algorithms for Genome Assembly and Genomic Analyses with an Emphasis on Marine Teleosts.</title>
        <authorList>
            <person name="Pickett B.D."/>
        </authorList>
    </citation>
    <scope>NUCLEOTIDE SEQUENCE</scope>
    <source>
        <strain evidence="18">HI-2016</strain>
    </source>
</reference>
<keyword evidence="19" id="KW-1185">Reference proteome</keyword>
<evidence type="ECO:0000259" key="17">
    <source>
        <dbReference type="PROSITE" id="PS50234"/>
    </source>
</evidence>
<evidence type="ECO:0000256" key="14">
    <source>
        <dbReference type="ARBA" id="ARBA00023157"/>
    </source>
</evidence>